<protein>
    <submittedName>
        <fullName evidence="1">Uncharacterized protein</fullName>
    </submittedName>
</protein>
<evidence type="ECO:0000313" key="1">
    <source>
        <dbReference type="EMBL" id="OIQ82031.1"/>
    </source>
</evidence>
<reference evidence="1" key="1">
    <citation type="submission" date="2016-10" db="EMBL/GenBank/DDBJ databases">
        <title>Sequence of Gallionella enrichment culture.</title>
        <authorList>
            <person name="Poehlein A."/>
            <person name="Muehling M."/>
            <person name="Daniel R."/>
        </authorList>
    </citation>
    <scope>NUCLEOTIDE SEQUENCE</scope>
</reference>
<dbReference type="EMBL" id="MLJW01000852">
    <property type="protein sequence ID" value="OIQ82031.1"/>
    <property type="molecule type" value="Genomic_DNA"/>
</dbReference>
<gene>
    <name evidence="1" type="ORF">GALL_361910</name>
</gene>
<proteinExistence type="predicted"/>
<dbReference type="InterPro" id="IPR007423">
    <property type="entry name" value="Sel_put"/>
</dbReference>
<name>A0A1J5QQ77_9ZZZZ</name>
<dbReference type="Pfam" id="PF04328">
    <property type="entry name" value="Sel_put"/>
    <property type="match status" value="1"/>
</dbReference>
<accession>A0A1J5QQ77</accession>
<comment type="caution">
    <text evidence="1">The sequence shown here is derived from an EMBL/GenBank/DDBJ whole genome shotgun (WGS) entry which is preliminary data.</text>
</comment>
<organism evidence="1">
    <name type="scientific">mine drainage metagenome</name>
    <dbReference type="NCBI Taxonomy" id="410659"/>
    <lineage>
        <taxon>unclassified sequences</taxon>
        <taxon>metagenomes</taxon>
        <taxon>ecological metagenomes</taxon>
    </lineage>
</organism>
<dbReference type="AlphaFoldDB" id="A0A1J5QQ77"/>
<sequence>MGVAAAVRQGARGVSWFVKGMLREDAYEKYLAHVAAQHDGGHDGHVMTEREFWRDVTDRQDRHPQSRCC</sequence>